<dbReference type="AlphaFoldDB" id="A0A645B584"/>
<evidence type="ECO:0000313" key="2">
    <source>
        <dbReference type="EMBL" id="MPM56884.1"/>
    </source>
</evidence>
<name>A0A645B584_9ZZZZ</name>
<accession>A0A645B584</accession>
<evidence type="ECO:0000256" key="1">
    <source>
        <dbReference type="SAM" id="MobiDB-lite"/>
    </source>
</evidence>
<protein>
    <submittedName>
        <fullName evidence="2">Uncharacterized protein</fullName>
    </submittedName>
</protein>
<sequence>MGQRVHQPGEESDVGDRVDDGGPARQHPVLDPQVRAAVGGGEDRPVPPVDGAVVQTQFGQPGHPARLQLGLRVLRAGDRQEGREVAPVLLEQVEDRVHPPLPEPHSGAYALGDEFGTASVGALLEQRHPGLRHQVAAEQEGGVRPHHELDTGDRLGGVPVRRELLRAHLQVHLGRGAGRLRHDRLRFDGEVLGTPDVDHQVLLARLQDLVVQQQVAPALGDVGNVEMTWLQGRQGTDHHDRRAARQGGGVHPPLGPGQYLGHRLLERSQPVRPQRARLDVQLDVEPAELGGEVLVVDRLQGPGIDHRRPHPLIDQVEFDLQPGELGLGDELHLLQQAPQDGHVPAHLAAIAAAVPAIEGPDLDFCSHGLHRPARLPTLSTGAPHCGARPSLSLWSAPVPERSPARFGHLPAPARPRHRH</sequence>
<dbReference type="EMBL" id="VSSQ01015984">
    <property type="protein sequence ID" value="MPM56884.1"/>
    <property type="molecule type" value="Genomic_DNA"/>
</dbReference>
<proteinExistence type="predicted"/>
<gene>
    <name evidence="2" type="ORF">SDC9_103701</name>
</gene>
<comment type="caution">
    <text evidence="2">The sequence shown here is derived from an EMBL/GenBank/DDBJ whole genome shotgun (WGS) entry which is preliminary data.</text>
</comment>
<feature type="region of interest" description="Disordered" evidence="1">
    <location>
        <begin position="1"/>
        <end position="45"/>
    </location>
</feature>
<organism evidence="2">
    <name type="scientific">bioreactor metagenome</name>
    <dbReference type="NCBI Taxonomy" id="1076179"/>
    <lineage>
        <taxon>unclassified sequences</taxon>
        <taxon>metagenomes</taxon>
        <taxon>ecological metagenomes</taxon>
    </lineage>
</organism>
<reference evidence="2" key="1">
    <citation type="submission" date="2019-08" db="EMBL/GenBank/DDBJ databases">
        <authorList>
            <person name="Kucharzyk K."/>
            <person name="Murdoch R.W."/>
            <person name="Higgins S."/>
            <person name="Loffler F."/>
        </authorList>
    </citation>
    <scope>NUCLEOTIDE SEQUENCE</scope>
</reference>